<reference evidence="1" key="1">
    <citation type="submission" date="2019-08" db="EMBL/GenBank/DDBJ databases">
        <authorList>
            <person name="Kucharzyk K."/>
            <person name="Murdoch R.W."/>
            <person name="Higgins S."/>
            <person name="Loffler F."/>
        </authorList>
    </citation>
    <scope>NUCLEOTIDE SEQUENCE</scope>
</reference>
<sequence length="45" mass="5360">MKSSAFNFCENRNILYPAALKQIRCSTDFTEQPKERRYYSTNLSH</sequence>
<evidence type="ECO:0000313" key="1">
    <source>
        <dbReference type="EMBL" id="MPM37401.1"/>
    </source>
</evidence>
<accession>A0A644ZBY2</accession>
<comment type="caution">
    <text evidence="1">The sequence shown here is derived from an EMBL/GenBank/DDBJ whole genome shotgun (WGS) entry which is preliminary data.</text>
</comment>
<name>A0A644ZBY2_9ZZZZ</name>
<protein>
    <submittedName>
        <fullName evidence="1">Uncharacterized protein</fullName>
    </submittedName>
</protein>
<dbReference type="AlphaFoldDB" id="A0A644ZBY2"/>
<gene>
    <name evidence="1" type="ORF">SDC9_84015</name>
</gene>
<organism evidence="1">
    <name type="scientific">bioreactor metagenome</name>
    <dbReference type="NCBI Taxonomy" id="1076179"/>
    <lineage>
        <taxon>unclassified sequences</taxon>
        <taxon>metagenomes</taxon>
        <taxon>ecological metagenomes</taxon>
    </lineage>
</organism>
<dbReference type="EMBL" id="VSSQ01007930">
    <property type="protein sequence ID" value="MPM37401.1"/>
    <property type="molecule type" value="Genomic_DNA"/>
</dbReference>
<proteinExistence type="predicted"/>